<dbReference type="InterPro" id="IPR000394">
    <property type="entry name" value="RNA_pol_sigma_54"/>
</dbReference>
<sequence>MKTVLLQEQSLKLAMTAELRQAIHLLQYNIQELDQFLHEQAAENPLIELGEFTSIQSKPKSMKHSVEDVVELFRGAEMSLHDYLEQQLQDTSMGEREKKIATYIIFTINGNGYLQESVRDIAAHLTISVQEVEEVLAIVHSFDPAGIGAKDIQECLLLQLQRLHPRHTVAQEIIANHFDLMVAKNTKKLASQCKVSVDDIKEAMNLITSLQPKPGIAFHVERPTYAIPDAIVTKDGENFVLKLNEKYIPTISIGEEYISLMRHGDNEVASYVKEKYRQVDWIIKSLEQRRRTITNVMQEMIRRQTAFFEKGPLFLQPLTMKEVADALDVHESTVSRTVKGKYVQTPLGVYEMRFFFSQAATTDDDSVSSTRMKYVIKLLVEEEEKKKPLSDQKIADVIKAQEGVTISRRTVTKYREQLHIPSSSKRKAY</sequence>
<dbReference type="PIRSF" id="PIRSF000774">
    <property type="entry name" value="RpoN"/>
    <property type="match status" value="1"/>
</dbReference>
<evidence type="ECO:0000313" key="12">
    <source>
        <dbReference type="Proteomes" id="UP000605259"/>
    </source>
</evidence>
<evidence type="ECO:0000256" key="2">
    <source>
        <dbReference type="ARBA" id="ARBA00022478"/>
    </source>
</evidence>
<accession>A0A917AX66</accession>
<dbReference type="GO" id="GO:0006352">
    <property type="term" value="P:DNA-templated transcription initiation"/>
    <property type="evidence" value="ECO:0007669"/>
    <property type="project" value="InterPro"/>
</dbReference>
<evidence type="ECO:0000256" key="6">
    <source>
        <dbReference type="ARBA" id="ARBA00023082"/>
    </source>
</evidence>
<dbReference type="PROSITE" id="PS00718">
    <property type="entry name" value="SIGMA54_2"/>
    <property type="match status" value="1"/>
</dbReference>
<evidence type="ECO:0000256" key="5">
    <source>
        <dbReference type="ARBA" id="ARBA00023015"/>
    </source>
</evidence>
<dbReference type="InterPro" id="IPR038709">
    <property type="entry name" value="RpoN_core-bd_sf"/>
</dbReference>
<dbReference type="AlphaFoldDB" id="A0A917AX66"/>
<proteinExistence type="inferred from homology"/>
<keyword evidence="2" id="KW-0240">DNA-directed RNA polymerase</keyword>
<dbReference type="PRINTS" id="PR00045">
    <property type="entry name" value="SIGMA54FCT"/>
</dbReference>
<keyword evidence="7" id="KW-0238">DNA-binding</keyword>
<dbReference type="GO" id="GO:0003677">
    <property type="term" value="F:DNA binding"/>
    <property type="evidence" value="ECO:0007669"/>
    <property type="project" value="UniProtKB-KW"/>
</dbReference>
<dbReference type="GO" id="GO:0000428">
    <property type="term" value="C:DNA-directed RNA polymerase complex"/>
    <property type="evidence" value="ECO:0007669"/>
    <property type="project" value="UniProtKB-KW"/>
</dbReference>
<dbReference type="PANTHER" id="PTHR32248">
    <property type="entry name" value="RNA POLYMERASE SIGMA-54 FACTOR"/>
    <property type="match status" value="1"/>
</dbReference>
<name>A0A917AX66_9BACI</name>
<keyword evidence="4" id="KW-0548">Nucleotidyltransferase</keyword>
<dbReference type="GO" id="GO:0016779">
    <property type="term" value="F:nucleotidyltransferase activity"/>
    <property type="evidence" value="ECO:0007669"/>
    <property type="project" value="UniProtKB-KW"/>
</dbReference>
<dbReference type="GO" id="GO:0001216">
    <property type="term" value="F:DNA-binding transcription activator activity"/>
    <property type="evidence" value="ECO:0007669"/>
    <property type="project" value="InterPro"/>
</dbReference>
<reference evidence="11" key="1">
    <citation type="journal article" date="2014" name="Int. J. Syst. Evol. Microbiol.">
        <title>Complete genome sequence of Corynebacterium casei LMG S-19264T (=DSM 44701T), isolated from a smear-ripened cheese.</title>
        <authorList>
            <consortium name="US DOE Joint Genome Institute (JGI-PGF)"/>
            <person name="Walter F."/>
            <person name="Albersmeier A."/>
            <person name="Kalinowski J."/>
            <person name="Ruckert C."/>
        </authorList>
    </citation>
    <scope>NUCLEOTIDE SEQUENCE</scope>
    <source>
        <strain evidence="11">CGMCC 1.12698</strain>
    </source>
</reference>
<dbReference type="Pfam" id="PF00309">
    <property type="entry name" value="Sigma54_AID"/>
    <property type="match status" value="1"/>
</dbReference>
<dbReference type="PROSITE" id="PS00717">
    <property type="entry name" value="SIGMA54_1"/>
    <property type="match status" value="1"/>
</dbReference>
<comment type="caution">
    <text evidence="11">The sequence shown here is derived from an EMBL/GenBank/DDBJ whole genome shotgun (WGS) entry which is preliminary data.</text>
</comment>
<dbReference type="Gene3D" id="1.10.10.1330">
    <property type="entry name" value="RNA polymerase sigma-54 factor, core-binding domain"/>
    <property type="match status" value="1"/>
</dbReference>
<gene>
    <name evidence="11" type="primary">sigL</name>
    <name evidence="11" type="ORF">GCM10007140_33860</name>
</gene>
<evidence type="ECO:0000256" key="4">
    <source>
        <dbReference type="ARBA" id="ARBA00022695"/>
    </source>
</evidence>
<evidence type="ECO:0000313" key="11">
    <source>
        <dbReference type="EMBL" id="GGE81506.1"/>
    </source>
</evidence>
<dbReference type="PROSITE" id="PS50044">
    <property type="entry name" value="SIGMA54_3"/>
    <property type="match status" value="1"/>
</dbReference>
<protein>
    <submittedName>
        <fullName evidence="11">RNA polymerase sigma-54 factor</fullName>
    </submittedName>
</protein>
<keyword evidence="6" id="KW-0731">Sigma factor</keyword>
<dbReference type="Pfam" id="PF04552">
    <property type="entry name" value="Sigma54_DBD"/>
    <property type="match status" value="1"/>
</dbReference>
<evidence type="ECO:0000259" key="10">
    <source>
        <dbReference type="Pfam" id="PF04963"/>
    </source>
</evidence>
<dbReference type="GO" id="GO:0016987">
    <property type="term" value="F:sigma factor activity"/>
    <property type="evidence" value="ECO:0007669"/>
    <property type="project" value="UniProtKB-KW"/>
</dbReference>
<evidence type="ECO:0000256" key="8">
    <source>
        <dbReference type="ARBA" id="ARBA00023163"/>
    </source>
</evidence>
<dbReference type="Pfam" id="PF04963">
    <property type="entry name" value="Sigma54_CBD"/>
    <property type="match status" value="1"/>
</dbReference>
<keyword evidence="5" id="KW-0805">Transcription regulation</keyword>
<dbReference type="InterPro" id="IPR007634">
    <property type="entry name" value="RNA_pol_sigma_54_DNA-bd"/>
</dbReference>
<evidence type="ECO:0000259" key="9">
    <source>
        <dbReference type="Pfam" id="PF04552"/>
    </source>
</evidence>
<feature type="domain" description="RNA polymerase sigma factor 54 core-binding" evidence="10">
    <location>
        <begin position="73"/>
        <end position="257"/>
    </location>
</feature>
<evidence type="ECO:0000256" key="1">
    <source>
        <dbReference type="ARBA" id="ARBA00008798"/>
    </source>
</evidence>
<dbReference type="NCBIfam" id="TIGR02395">
    <property type="entry name" value="rpoN_sigma"/>
    <property type="match status" value="1"/>
</dbReference>
<dbReference type="Gene3D" id="1.10.10.60">
    <property type="entry name" value="Homeodomain-like"/>
    <property type="match status" value="1"/>
</dbReference>
<organism evidence="11 12">
    <name type="scientific">Priestia taiwanensis</name>
    <dbReference type="NCBI Taxonomy" id="1347902"/>
    <lineage>
        <taxon>Bacteria</taxon>
        <taxon>Bacillati</taxon>
        <taxon>Bacillota</taxon>
        <taxon>Bacilli</taxon>
        <taxon>Bacillales</taxon>
        <taxon>Bacillaceae</taxon>
        <taxon>Priestia</taxon>
    </lineage>
</organism>
<reference evidence="11" key="2">
    <citation type="submission" date="2020-09" db="EMBL/GenBank/DDBJ databases">
        <authorList>
            <person name="Sun Q."/>
            <person name="Zhou Y."/>
        </authorList>
    </citation>
    <scope>NUCLEOTIDE SEQUENCE</scope>
    <source>
        <strain evidence="11">CGMCC 1.12698</strain>
    </source>
</reference>
<dbReference type="RefSeq" id="WP_188389669.1">
    <property type="nucleotide sequence ID" value="NZ_BMFK01000004.1"/>
</dbReference>
<keyword evidence="3" id="KW-0808">Transferase</keyword>
<feature type="domain" description="RNA polymerase sigma factor 54 DNA-binding" evidence="9">
    <location>
        <begin position="270"/>
        <end position="427"/>
    </location>
</feature>
<evidence type="ECO:0000256" key="7">
    <source>
        <dbReference type="ARBA" id="ARBA00023125"/>
    </source>
</evidence>
<keyword evidence="8" id="KW-0804">Transcription</keyword>
<keyword evidence="12" id="KW-1185">Reference proteome</keyword>
<dbReference type="InterPro" id="IPR007046">
    <property type="entry name" value="RNA_pol_sigma_54_core-bd"/>
</dbReference>
<dbReference type="Proteomes" id="UP000605259">
    <property type="component" value="Unassembled WGS sequence"/>
</dbReference>
<evidence type="ECO:0000256" key="3">
    <source>
        <dbReference type="ARBA" id="ARBA00022679"/>
    </source>
</evidence>
<dbReference type="PANTHER" id="PTHR32248:SF4">
    <property type="entry name" value="RNA POLYMERASE SIGMA-54 FACTOR"/>
    <property type="match status" value="1"/>
</dbReference>
<dbReference type="EMBL" id="BMFK01000004">
    <property type="protein sequence ID" value="GGE81506.1"/>
    <property type="molecule type" value="Genomic_DNA"/>
</dbReference>
<comment type="similarity">
    <text evidence="1">Belongs to the sigma-54 factor family.</text>
</comment>